<accession>B0E4A2</accession>
<dbReference type="HOGENOM" id="CLU_2794386_0_0_1"/>
<dbReference type="InParanoid" id="B0E4A2"/>
<reference evidence="1 2" key="1">
    <citation type="journal article" date="2008" name="Nature">
        <title>The genome of Laccaria bicolor provides insights into mycorrhizal symbiosis.</title>
        <authorList>
            <person name="Martin F."/>
            <person name="Aerts A."/>
            <person name="Ahren D."/>
            <person name="Brun A."/>
            <person name="Danchin E.G.J."/>
            <person name="Duchaussoy F."/>
            <person name="Gibon J."/>
            <person name="Kohler A."/>
            <person name="Lindquist E."/>
            <person name="Pereda V."/>
            <person name="Salamov A."/>
            <person name="Shapiro H.J."/>
            <person name="Wuyts J."/>
            <person name="Blaudez D."/>
            <person name="Buee M."/>
            <person name="Brokstein P."/>
            <person name="Canbaeck B."/>
            <person name="Cohen D."/>
            <person name="Courty P.E."/>
            <person name="Coutinho P.M."/>
            <person name="Delaruelle C."/>
            <person name="Detter J.C."/>
            <person name="Deveau A."/>
            <person name="DiFazio S."/>
            <person name="Duplessis S."/>
            <person name="Fraissinet-Tachet L."/>
            <person name="Lucic E."/>
            <person name="Frey-Klett P."/>
            <person name="Fourrey C."/>
            <person name="Feussner I."/>
            <person name="Gay G."/>
            <person name="Grimwood J."/>
            <person name="Hoegger P.J."/>
            <person name="Jain P."/>
            <person name="Kilaru S."/>
            <person name="Labbe J."/>
            <person name="Lin Y.C."/>
            <person name="Legue V."/>
            <person name="Le Tacon F."/>
            <person name="Marmeisse R."/>
            <person name="Melayah D."/>
            <person name="Montanini B."/>
            <person name="Muratet M."/>
            <person name="Nehls U."/>
            <person name="Niculita-Hirzel H."/>
            <person name="Oudot-Le Secq M.P."/>
            <person name="Peter M."/>
            <person name="Quesneville H."/>
            <person name="Rajashekar B."/>
            <person name="Reich M."/>
            <person name="Rouhier N."/>
            <person name="Schmutz J."/>
            <person name="Yin T."/>
            <person name="Chalot M."/>
            <person name="Henrissat B."/>
            <person name="Kuees U."/>
            <person name="Lucas S."/>
            <person name="Van de Peer Y."/>
            <person name="Podila G.K."/>
            <person name="Polle A."/>
            <person name="Pukkila P.J."/>
            <person name="Richardson P.M."/>
            <person name="Rouze P."/>
            <person name="Sanders I.R."/>
            <person name="Stajich J.E."/>
            <person name="Tunlid A."/>
            <person name="Tuskan G."/>
            <person name="Grigoriev I.V."/>
        </authorList>
    </citation>
    <scope>NUCLEOTIDE SEQUENCE [LARGE SCALE GENOMIC DNA]</scope>
    <source>
        <strain evidence="2">S238N-H82 / ATCC MYA-4686</strain>
    </source>
</reference>
<dbReference type="EMBL" id="DS547336">
    <property type="protein sequence ID" value="EDQ98328.1"/>
    <property type="molecule type" value="Genomic_DNA"/>
</dbReference>
<dbReference type="Proteomes" id="UP000001194">
    <property type="component" value="Unassembled WGS sequence"/>
</dbReference>
<organism evidence="2">
    <name type="scientific">Laccaria bicolor (strain S238N-H82 / ATCC MYA-4686)</name>
    <name type="common">Bicoloured deceiver</name>
    <name type="synonym">Laccaria laccata var. bicolor</name>
    <dbReference type="NCBI Taxonomy" id="486041"/>
    <lineage>
        <taxon>Eukaryota</taxon>
        <taxon>Fungi</taxon>
        <taxon>Dikarya</taxon>
        <taxon>Basidiomycota</taxon>
        <taxon>Agaricomycotina</taxon>
        <taxon>Agaricomycetes</taxon>
        <taxon>Agaricomycetidae</taxon>
        <taxon>Agaricales</taxon>
        <taxon>Agaricineae</taxon>
        <taxon>Hydnangiaceae</taxon>
        <taxon>Laccaria</taxon>
    </lineage>
</organism>
<dbReference type="AlphaFoldDB" id="B0E4A2"/>
<gene>
    <name evidence="1" type="ORF">LACBIDRAFT_303940</name>
</gene>
<sequence>MKSLVLVLRLVHCSHPTYTTSLFVLSSTTYYEFGVIVHANFRSPKTANYFWSLSSQDFFFSTYCPGEQ</sequence>
<evidence type="ECO:0000313" key="2">
    <source>
        <dbReference type="Proteomes" id="UP000001194"/>
    </source>
</evidence>
<keyword evidence="2" id="KW-1185">Reference proteome</keyword>
<dbReference type="GeneID" id="6086678"/>
<proteinExistence type="predicted"/>
<name>B0E4A2_LACBS</name>
<dbReference type="KEGG" id="lbc:LACBIDRAFT_303940"/>
<dbReference type="RefSeq" id="XP_001891021.1">
    <property type="nucleotide sequence ID" value="XM_001890986.1"/>
</dbReference>
<evidence type="ECO:0000313" key="1">
    <source>
        <dbReference type="EMBL" id="EDQ98328.1"/>
    </source>
</evidence>
<protein>
    <submittedName>
        <fullName evidence="1">Predicted protein</fullName>
    </submittedName>
</protein>